<evidence type="ECO:0000313" key="2">
    <source>
        <dbReference type="Proteomes" id="UP001186944"/>
    </source>
</evidence>
<protein>
    <recommendedName>
        <fullName evidence="3">DUF229 domain containing protein</fullName>
    </recommendedName>
</protein>
<dbReference type="CDD" id="cd16021">
    <property type="entry name" value="ALP_like"/>
    <property type="match status" value="1"/>
</dbReference>
<gene>
    <name evidence="1" type="ORF">FSP39_020161</name>
</gene>
<dbReference type="Pfam" id="PF02995">
    <property type="entry name" value="DUF229"/>
    <property type="match status" value="1"/>
</dbReference>
<dbReference type="SUPFAM" id="SSF53649">
    <property type="entry name" value="Alkaline phosphatase-like"/>
    <property type="match status" value="1"/>
</dbReference>
<dbReference type="InterPro" id="IPR004245">
    <property type="entry name" value="DUF229"/>
</dbReference>
<dbReference type="FunFam" id="3.40.720.10:FF:000017">
    <property type="entry name" value="Predicted protein"/>
    <property type="match status" value="1"/>
</dbReference>
<sequence>MHYNVDDKSVRAVKPHRKSIGESNDILYNVIRNLAEHKDQVCVHPELDPYHSSVIGFFHDVAPLECKEENDWIVVENGTFFISQEARAKHGPIKCQYVPICRGGDDYKIKNGKKETFQDGVVLAQSDFFKISCKAQDGERYFNVHATVSAADNSSLHFDTKSKVNTSSATIPLNVFMFGYDSVSRNTWKRKLPNSHEYFTNVLGGVVLEGYNIVGDGTPQALLPILTGKTEAELPESRRGKPDARPVDQYPWIWKNFQEAGYITQWAEDMAHIGTFNFRMLGFQEQPVHHYMRPFYLASEKIYSFNKPYCLGSLNRHKTMINWFRDCFTMYYDRPKFMFGFHSEFSHRDSNTLQWADDDLLHFLTFLYENKYLQNTLLILMSDHGARFHDIRKTLQGKYEERMPYFAFRFPDWFVTKYPRTYAKFVKNSKRLTTPFDIHETFLDLLYFNSTMKTKGNTRGISLLRRIPKDRKCEDAGISSHWCACLNWDPVSKMDGAVQRSAKSVLKFINTLTKKYRQKCHHLILQNITNAQFISANPNIVRFRGSSDLDGRHANFSNSEMPQHVLYQITLMTSPGNAVFEATVRYDRKSDDYRVNGHEISRINAYGNSADCIIHVAPQLRQYCYCTG</sequence>
<accession>A0AA88YFS6</accession>
<dbReference type="Proteomes" id="UP001186944">
    <property type="component" value="Unassembled WGS sequence"/>
</dbReference>
<dbReference type="Gene3D" id="3.40.720.10">
    <property type="entry name" value="Alkaline Phosphatase, subunit A"/>
    <property type="match status" value="1"/>
</dbReference>
<evidence type="ECO:0000313" key="1">
    <source>
        <dbReference type="EMBL" id="KAK3095871.1"/>
    </source>
</evidence>
<evidence type="ECO:0008006" key="3">
    <source>
        <dbReference type="Google" id="ProtNLM"/>
    </source>
</evidence>
<dbReference type="GO" id="GO:0005615">
    <property type="term" value="C:extracellular space"/>
    <property type="evidence" value="ECO:0007669"/>
    <property type="project" value="TreeGrafter"/>
</dbReference>
<proteinExistence type="predicted"/>
<keyword evidence="2" id="KW-1185">Reference proteome</keyword>
<dbReference type="InterPro" id="IPR017850">
    <property type="entry name" value="Alkaline_phosphatase_core_sf"/>
</dbReference>
<name>A0AA88YFS6_PINIB</name>
<dbReference type="AlphaFoldDB" id="A0AA88YFS6"/>
<dbReference type="EMBL" id="VSWD01000008">
    <property type="protein sequence ID" value="KAK3095871.1"/>
    <property type="molecule type" value="Genomic_DNA"/>
</dbReference>
<comment type="caution">
    <text evidence="1">The sequence shown here is derived from an EMBL/GenBank/DDBJ whole genome shotgun (WGS) entry which is preliminary data.</text>
</comment>
<reference evidence="1" key="1">
    <citation type="submission" date="2019-08" db="EMBL/GenBank/DDBJ databases">
        <title>The improved chromosome-level genome for the pearl oyster Pinctada fucata martensii using PacBio sequencing and Hi-C.</title>
        <authorList>
            <person name="Zheng Z."/>
        </authorList>
    </citation>
    <scope>NUCLEOTIDE SEQUENCE</scope>
    <source>
        <strain evidence="1">ZZ-2019</strain>
        <tissue evidence="1">Adductor muscle</tissue>
    </source>
</reference>
<organism evidence="1 2">
    <name type="scientific">Pinctada imbricata</name>
    <name type="common">Atlantic pearl-oyster</name>
    <name type="synonym">Pinctada martensii</name>
    <dbReference type="NCBI Taxonomy" id="66713"/>
    <lineage>
        <taxon>Eukaryota</taxon>
        <taxon>Metazoa</taxon>
        <taxon>Spiralia</taxon>
        <taxon>Lophotrochozoa</taxon>
        <taxon>Mollusca</taxon>
        <taxon>Bivalvia</taxon>
        <taxon>Autobranchia</taxon>
        <taxon>Pteriomorphia</taxon>
        <taxon>Pterioida</taxon>
        <taxon>Pterioidea</taxon>
        <taxon>Pteriidae</taxon>
        <taxon>Pinctada</taxon>
    </lineage>
</organism>
<dbReference type="PANTHER" id="PTHR10974">
    <property type="entry name" value="FI08016P-RELATED"/>
    <property type="match status" value="1"/>
</dbReference>
<dbReference type="PANTHER" id="PTHR10974:SF1">
    <property type="entry name" value="FI08016P-RELATED"/>
    <property type="match status" value="1"/>
</dbReference>